<evidence type="ECO:0000256" key="6">
    <source>
        <dbReference type="ARBA" id="ARBA00023136"/>
    </source>
</evidence>
<dbReference type="GO" id="GO:0004252">
    <property type="term" value="F:serine-type endopeptidase activity"/>
    <property type="evidence" value="ECO:0007669"/>
    <property type="project" value="InterPro"/>
</dbReference>
<feature type="transmembrane region" description="Helical" evidence="7">
    <location>
        <begin position="235"/>
        <end position="253"/>
    </location>
</feature>
<dbReference type="HOGENOM" id="CLU_055068_2_1_11"/>
<feature type="transmembrane region" description="Helical" evidence="7">
    <location>
        <begin position="259"/>
        <end position="277"/>
    </location>
</feature>
<evidence type="ECO:0000256" key="7">
    <source>
        <dbReference type="SAM" id="Phobius"/>
    </source>
</evidence>
<evidence type="ECO:0000256" key="3">
    <source>
        <dbReference type="ARBA" id="ARBA00022692"/>
    </source>
</evidence>
<feature type="domain" description="Peptidase S54 rhomboid" evidence="8">
    <location>
        <begin position="142"/>
        <end position="273"/>
    </location>
</feature>
<comment type="caution">
    <text evidence="9">The sequence shown here is derived from an EMBL/GenBank/DDBJ whole genome shotgun (WGS) entry which is preliminary data.</text>
</comment>
<dbReference type="PANTHER" id="PTHR43731">
    <property type="entry name" value="RHOMBOID PROTEASE"/>
    <property type="match status" value="1"/>
</dbReference>
<evidence type="ECO:0000256" key="2">
    <source>
        <dbReference type="ARBA" id="ARBA00009045"/>
    </source>
</evidence>
<dbReference type="RefSeq" id="WP_035847354.1">
    <property type="nucleotide sequence ID" value="NZ_KK073874.1"/>
</dbReference>
<feature type="transmembrane region" description="Helical" evidence="7">
    <location>
        <begin position="284"/>
        <end position="302"/>
    </location>
</feature>
<feature type="transmembrane region" description="Helical" evidence="7">
    <location>
        <begin position="183"/>
        <end position="201"/>
    </location>
</feature>
<feature type="transmembrane region" description="Helical" evidence="7">
    <location>
        <begin position="109"/>
        <end position="132"/>
    </location>
</feature>
<dbReference type="PATRIC" id="fig|927661.3.peg.22"/>
<evidence type="ECO:0000256" key="1">
    <source>
        <dbReference type="ARBA" id="ARBA00004141"/>
    </source>
</evidence>
<sequence>MTEESAQTTATPVCYRHPDRSTYVTCVRCDRPICPDCMQPASVGFQCPECIREGRKTTIPARTVFGGSLSGEQGTVTRSLIVINVVAWVLTVAAAVLTSEISIRELGRFVIFGGVTGVTEWGAAIPAYGGGFIQVQGGIAAGEFWRLLTADFLHYGLIHLAFNMYALWILGRECERLLGRARFLALYLFAGVGGSVAVYLFSPLNQASAGASASIFGLLGAMFFFLRRLRADPRGLVFLIILNFSLGFVVANISIWGHIGGFVVGAAVGALMAYLPAGPNRARLQWIALGGVAVALVVLIALRTASLGVLF</sequence>
<evidence type="ECO:0000313" key="10">
    <source>
        <dbReference type="Proteomes" id="UP000021053"/>
    </source>
</evidence>
<name>A0A010ZK17_9ACTN</name>
<dbReference type="InterPro" id="IPR050925">
    <property type="entry name" value="Rhomboid_protease_S54"/>
</dbReference>
<dbReference type="GO" id="GO:0016020">
    <property type="term" value="C:membrane"/>
    <property type="evidence" value="ECO:0007669"/>
    <property type="project" value="UniProtKB-SubCell"/>
</dbReference>
<evidence type="ECO:0000256" key="5">
    <source>
        <dbReference type="ARBA" id="ARBA00022989"/>
    </source>
</evidence>
<feature type="transmembrane region" description="Helical" evidence="7">
    <location>
        <begin position="79"/>
        <end position="97"/>
    </location>
</feature>
<keyword evidence="10" id="KW-1185">Reference proteome</keyword>
<organism evidence="9 10">
    <name type="scientific">Cryptosporangium arvum DSM 44712</name>
    <dbReference type="NCBI Taxonomy" id="927661"/>
    <lineage>
        <taxon>Bacteria</taxon>
        <taxon>Bacillati</taxon>
        <taxon>Actinomycetota</taxon>
        <taxon>Actinomycetes</taxon>
        <taxon>Cryptosporangiales</taxon>
        <taxon>Cryptosporangiaceae</taxon>
        <taxon>Cryptosporangium</taxon>
    </lineage>
</organism>
<dbReference type="PANTHER" id="PTHR43731:SF14">
    <property type="entry name" value="PRESENILIN-ASSOCIATED RHOMBOID-LIKE PROTEIN, MITOCHONDRIAL"/>
    <property type="match status" value="1"/>
</dbReference>
<feature type="transmembrane region" description="Helical" evidence="7">
    <location>
        <begin position="207"/>
        <end position="226"/>
    </location>
</feature>
<dbReference type="SUPFAM" id="SSF144091">
    <property type="entry name" value="Rhomboid-like"/>
    <property type="match status" value="1"/>
</dbReference>
<dbReference type="EMBL" id="JFBT01000001">
    <property type="protein sequence ID" value="EXG79009.1"/>
    <property type="molecule type" value="Genomic_DNA"/>
</dbReference>
<keyword evidence="4" id="KW-0378">Hydrolase</keyword>
<dbReference type="Gene3D" id="1.20.1540.10">
    <property type="entry name" value="Rhomboid-like"/>
    <property type="match status" value="1"/>
</dbReference>
<dbReference type="AlphaFoldDB" id="A0A010ZK17"/>
<dbReference type="InterPro" id="IPR022764">
    <property type="entry name" value="Peptidase_S54_rhomboid_dom"/>
</dbReference>
<accession>A0A010ZK17</accession>
<feature type="transmembrane region" description="Helical" evidence="7">
    <location>
        <begin position="152"/>
        <end position="171"/>
    </location>
</feature>
<comment type="similarity">
    <text evidence="2">Belongs to the peptidase S54 family.</text>
</comment>
<dbReference type="Pfam" id="PF01694">
    <property type="entry name" value="Rhomboid"/>
    <property type="match status" value="1"/>
</dbReference>
<keyword evidence="5 7" id="KW-1133">Transmembrane helix</keyword>
<proteinExistence type="inferred from homology"/>
<evidence type="ECO:0000259" key="8">
    <source>
        <dbReference type="Pfam" id="PF01694"/>
    </source>
</evidence>
<keyword evidence="3 7" id="KW-0812">Transmembrane</keyword>
<dbReference type="Proteomes" id="UP000021053">
    <property type="component" value="Unassembled WGS sequence"/>
</dbReference>
<evidence type="ECO:0000256" key="4">
    <source>
        <dbReference type="ARBA" id="ARBA00022801"/>
    </source>
</evidence>
<evidence type="ECO:0000313" key="9">
    <source>
        <dbReference type="EMBL" id="EXG79009.1"/>
    </source>
</evidence>
<protein>
    <submittedName>
        <fullName evidence="9">Putative membrane protein</fullName>
    </submittedName>
</protein>
<gene>
    <name evidence="9" type="ORF">CryarDRAFT_0023</name>
</gene>
<keyword evidence="6 7" id="KW-0472">Membrane</keyword>
<reference evidence="9 10" key="1">
    <citation type="submission" date="2013-07" db="EMBL/GenBank/DDBJ databases">
        <authorList>
            <consortium name="DOE Joint Genome Institute"/>
            <person name="Eisen J."/>
            <person name="Huntemann M."/>
            <person name="Han J."/>
            <person name="Chen A."/>
            <person name="Kyrpides N."/>
            <person name="Mavromatis K."/>
            <person name="Markowitz V."/>
            <person name="Palaniappan K."/>
            <person name="Ivanova N."/>
            <person name="Schaumberg A."/>
            <person name="Pati A."/>
            <person name="Liolios K."/>
            <person name="Nordberg H.P."/>
            <person name="Cantor M.N."/>
            <person name="Hua S.X."/>
            <person name="Woyke T."/>
        </authorList>
    </citation>
    <scope>NUCLEOTIDE SEQUENCE [LARGE SCALE GENOMIC DNA]</scope>
    <source>
        <strain evidence="9 10">DSM 44712</strain>
    </source>
</reference>
<dbReference type="InterPro" id="IPR035952">
    <property type="entry name" value="Rhomboid-like_sf"/>
</dbReference>
<comment type="subcellular location">
    <subcellularLocation>
        <location evidence="1">Membrane</location>
        <topology evidence="1">Multi-pass membrane protein</topology>
    </subcellularLocation>
</comment>